<evidence type="ECO:0000256" key="2">
    <source>
        <dbReference type="PIRNR" id="PIRNR037514"/>
    </source>
</evidence>
<dbReference type="GO" id="GO:0007264">
    <property type="term" value="P:small GTPase-mediated signal transduction"/>
    <property type="evidence" value="ECO:0007669"/>
    <property type="project" value="UniProtKB-UniRule"/>
</dbReference>
<dbReference type="GO" id="GO:0005634">
    <property type="term" value="C:nucleus"/>
    <property type="evidence" value="ECO:0007669"/>
    <property type="project" value="TreeGrafter"/>
</dbReference>
<dbReference type="AlphaFoldDB" id="A0A427XZQ9"/>
<keyword evidence="4" id="KW-0808">Transferase</keyword>
<dbReference type="SUPFAM" id="SSF54373">
    <property type="entry name" value="FAD-linked reductases, C-terminal domain"/>
    <property type="match status" value="1"/>
</dbReference>
<name>A0A427XZQ9_9TREE</name>
<dbReference type="STRING" id="105984.A0A427XZQ9"/>
<feature type="compositionally biased region" description="Polar residues" evidence="3">
    <location>
        <begin position="72"/>
        <end position="87"/>
    </location>
</feature>
<accession>A0A427XZQ9</accession>
<feature type="compositionally biased region" description="Acidic residues" evidence="3">
    <location>
        <begin position="486"/>
        <end position="498"/>
    </location>
</feature>
<dbReference type="Pfam" id="PF00996">
    <property type="entry name" value="GDI"/>
    <property type="match status" value="1"/>
</dbReference>
<dbReference type="GO" id="GO:0016192">
    <property type="term" value="P:vesicle-mediated transport"/>
    <property type="evidence" value="ECO:0007669"/>
    <property type="project" value="TreeGrafter"/>
</dbReference>
<dbReference type="PANTHER" id="PTHR11787:SF4">
    <property type="entry name" value="CHM, RAB ESCORT PROTEIN 1"/>
    <property type="match status" value="1"/>
</dbReference>
<feature type="region of interest" description="Disordered" evidence="3">
    <location>
        <begin position="474"/>
        <end position="498"/>
    </location>
</feature>
<protein>
    <recommendedName>
        <fullName evidence="2">Rab proteins geranylgeranyltransferase</fullName>
    </recommendedName>
</protein>
<evidence type="ECO:0000313" key="4">
    <source>
        <dbReference type="EMBL" id="RSH84312.1"/>
    </source>
</evidence>
<dbReference type="GO" id="GO:0005829">
    <property type="term" value="C:cytosol"/>
    <property type="evidence" value="ECO:0007669"/>
    <property type="project" value="TreeGrafter"/>
</dbReference>
<dbReference type="PIRSF" id="PIRSF037514">
    <property type="entry name" value="Rab_ger_ger_transf_A_fun"/>
    <property type="match status" value="1"/>
</dbReference>
<organism evidence="4 5">
    <name type="scientific">Apiotrichum porosum</name>
    <dbReference type="NCBI Taxonomy" id="105984"/>
    <lineage>
        <taxon>Eukaryota</taxon>
        <taxon>Fungi</taxon>
        <taxon>Dikarya</taxon>
        <taxon>Basidiomycota</taxon>
        <taxon>Agaricomycotina</taxon>
        <taxon>Tremellomycetes</taxon>
        <taxon>Trichosporonales</taxon>
        <taxon>Trichosporonaceae</taxon>
        <taxon>Apiotrichum</taxon>
    </lineage>
</organism>
<reference evidence="4 5" key="1">
    <citation type="submission" date="2018-11" db="EMBL/GenBank/DDBJ databases">
        <title>Genome sequence of Apiotrichum porosum DSM 27194.</title>
        <authorList>
            <person name="Aliyu H."/>
            <person name="Gorte O."/>
            <person name="Ochsenreither K."/>
        </authorList>
    </citation>
    <scope>NUCLEOTIDE SEQUENCE [LARGE SCALE GENOMIC DNA]</scope>
    <source>
        <strain evidence="4 5">DSM 27194</strain>
    </source>
</reference>
<dbReference type="RefSeq" id="XP_028477760.1">
    <property type="nucleotide sequence ID" value="XM_028621308.1"/>
</dbReference>
<dbReference type="GO" id="GO:0005092">
    <property type="term" value="F:GDP-dissociation inhibitor activity"/>
    <property type="evidence" value="ECO:0007669"/>
    <property type="project" value="UniProtKB-UniRule"/>
</dbReference>
<dbReference type="PANTHER" id="PTHR11787">
    <property type="entry name" value="RAB GDP-DISSOCIATION INHIBITOR"/>
    <property type="match status" value="1"/>
</dbReference>
<dbReference type="EMBL" id="RSCE01000003">
    <property type="protein sequence ID" value="RSH84312.1"/>
    <property type="molecule type" value="Genomic_DNA"/>
</dbReference>
<evidence type="ECO:0000313" key="5">
    <source>
        <dbReference type="Proteomes" id="UP000279236"/>
    </source>
</evidence>
<dbReference type="GO" id="GO:0005968">
    <property type="term" value="C:Rab-protein geranylgeranyltransferase complex"/>
    <property type="evidence" value="ECO:0007669"/>
    <property type="project" value="TreeGrafter"/>
</dbReference>
<dbReference type="Proteomes" id="UP000279236">
    <property type="component" value="Unassembled WGS sequence"/>
</dbReference>
<dbReference type="Gene3D" id="3.50.50.60">
    <property type="entry name" value="FAD/NAD(P)-binding domain"/>
    <property type="match status" value="1"/>
</dbReference>
<dbReference type="OrthoDB" id="9446342at2759"/>
<keyword evidence="5" id="KW-1185">Reference proteome</keyword>
<evidence type="ECO:0000256" key="1">
    <source>
        <dbReference type="ARBA" id="ARBA00005593"/>
    </source>
</evidence>
<comment type="caution">
    <text evidence="4">The sequence shown here is derived from an EMBL/GenBank/DDBJ whole genome shotgun (WGS) entry which is preliminary data.</text>
</comment>
<dbReference type="InterPro" id="IPR018203">
    <property type="entry name" value="GDP_dissociation_inhibitor"/>
</dbReference>
<comment type="similarity">
    <text evidence="1 2">Belongs to the Rab GDI family.</text>
</comment>
<dbReference type="InterPro" id="IPR017230">
    <property type="entry name" value="Mrs6"/>
</dbReference>
<dbReference type="Gene3D" id="1.10.405.10">
    <property type="entry name" value="Guanine Nucleotide Dissociation Inhibitor, domain 1"/>
    <property type="match status" value="1"/>
</dbReference>
<dbReference type="SUPFAM" id="SSF51905">
    <property type="entry name" value="FAD/NAD(P)-binding domain"/>
    <property type="match status" value="1"/>
</dbReference>
<sequence>MLDSDSYDTVILGTGLAQSIAAAALAKAGKSVLHLDPNEYYGGAQASLTLDEFATWAAERSEQPTDADDEYTSAQHSRYESASTTPLGSLAPDRRRYALSLFPSLMASRGTLVGTLIASDVSKYVGFRLLDSVSLWDDAKGAAARVPGSKEDVFKDKSVSLPDKRRLMKALLFAAGEFEEDEVLKGHEEEPLLAFLTRSFGLSQRLAEALTYAVAHASSPDEPALPSLIRARRYIRSIGRYGPRAFLVGQYGGAGEVAQGFCRACAVFGGTYILGPDAVPSDITVANDNASVSLKIPGHPRTITATHLVCSPDFLPASLKPESIGTKTTAYTVAVVATRPPVLAPANAAEEGEEEEEGDDTAVLVFPPTDTTPLVRALVMGEGTGSCPQGQWVVYLWAETGDVKSLQPFLGKVAPEGVSWQASYVEHAAQAKPAASEETGASPLVILEPYAGPHLLTEGLDWEAAQGERAFTAVAGDDEHGFFEKAEDEDDEEDGDDE</sequence>
<evidence type="ECO:0000256" key="3">
    <source>
        <dbReference type="SAM" id="MobiDB-lite"/>
    </source>
</evidence>
<dbReference type="GO" id="GO:0016740">
    <property type="term" value="F:transferase activity"/>
    <property type="evidence" value="ECO:0007669"/>
    <property type="project" value="UniProtKB-KW"/>
</dbReference>
<proteinExistence type="inferred from homology"/>
<dbReference type="PRINTS" id="PR00891">
    <property type="entry name" value="RABGDIREP"/>
</dbReference>
<dbReference type="InterPro" id="IPR036188">
    <property type="entry name" value="FAD/NAD-bd_sf"/>
</dbReference>
<gene>
    <name evidence="4" type="primary">MRS6</name>
    <name evidence="4" type="ORF">EHS24_005828</name>
</gene>
<feature type="region of interest" description="Disordered" evidence="3">
    <location>
        <begin position="59"/>
        <end position="88"/>
    </location>
</feature>
<dbReference type="Gene3D" id="3.30.519.10">
    <property type="entry name" value="Guanine Nucleotide Dissociation Inhibitor, domain 2"/>
    <property type="match status" value="1"/>
</dbReference>
<dbReference type="GeneID" id="39590371"/>